<dbReference type="CDD" id="cd00009">
    <property type="entry name" value="AAA"/>
    <property type="match status" value="1"/>
</dbReference>
<keyword evidence="6" id="KW-0175">Coiled coil</keyword>
<accession>A0A538TGK2</accession>
<dbReference type="GO" id="GO:0043565">
    <property type="term" value="F:sequence-specific DNA binding"/>
    <property type="evidence" value="ECO:0007669"/>
    <property type="project" value="InterPro"/>
</dbReference>
<keyword evidence="1" id="KW-0547">Nucleotide-binding</keyword>
<dbReference type="InterPro" id="IPR002197">
    <property type="entry name" value="HTH_Fis"/>
</dbReference>
<dbReference type="FunFam" id="3.40.50.300:FF:000006">
    <property type="entry name" value="DNA-binding transcriptional regulator NtrC"/>
    <property type="match status" value="1"/>
</dbReference>
<evidence type="ECO:0000256" key="6">
    <source>
        <dbReference type="SAM" id="Coils"/>
    </source>
</evidence>
<dbReference type="Gene3D" id="3.30.450.40">
    <property type="match status" value="2"/>
</dbReference>
<dbReference type="InterPro" id="IPR025943">
    <property type="entry name" value="Sigma_54_int_dom_ATP-bd_2"/>
</dbReference>
<dbReference type="Gene3D" id="1.10.8.60">
    <property type="match status" value="1"/>
</dbReference>
<evidence type="ECO:0000256" key="7">
    <source>
        <dbReference type="SAM" id="MobiDB-lite"/>
    </source>
</evidence>
<dbReference type="SUPFAM" id="SSF46689">
    <property type="entry name" value="Homeodomain-like"/>
    <property type="match status" value="1"/>
</dbReference>
<dbReference type="Pfam" id="PF02954">
    <property type="entry name" value="HTH_8"/>
    <property type="match status" value="1"/>
</dbReference>
<dbReference type="InterPro" id="IPR009057">
    <property type="entry name" value="Homeodomain-like_sf"/>
</dbReference>
<dbReference type="InterPro" id="IPR025944">
    <property type="entry name" value="Sigma_54_int_dom_CS"/>
</dbReference>
<dbReference type="Proteomes" id="UP000317691">
    <property type="component" value="Unassembled WGS sequence"/>
</dbReference>
<evidence type="ECO:0000256" key="3">
    <source>
        <dbReference type="ARBA" id="ARBA00023015"/>
    </source>
</evidence>
<organism evidence="9 10">
    <name type="scientific">Eiseniibacteriota bacterium</name>
    <dbReference type="NCBI Taxonomy" id="2212470"/>
    <lineage>
        <taxon>Bacteria</taxon>
        <taxon>Candidatus Eiseniibacteriota</taxon>
    </lineage>
</organism>
<gene>
    <name evidence="9" type="ORF">E6K79_11885</name>
</gene>
<name>A0A538TGK2_UNCEI</name>
<evidence type="ECO:0000256" key="5">
    <source>
        <dbReference type="ARBA" id="ARBA00023163"/>
    </source>
</evidence>
<keyword evidence="5" id="KW-0804">Transcription</keyword>
<dbReference type="InterPro" id="IPR003593">
    <property type="entry name" value="AAA+_ATPase"/>
</dbReference>
<keyword evidence="2" id="KW-0067">ATP-binding</keyword>
<dbReference type="EMBL" id="VBOZ01000036">
    <property type="protein sequence ID" value="TMQ62747.1"/>
    <property type="molecule type" value="Genomic_DNA"/>
</dbReference>
<dbReference type="InterPro" id="IPR029016">
    <property type="entry name" value="GAF-like_dom_sf"/>
</dbReference>
<dbReference type="Gene3D" id="1.10.10.60">
    <property type="entry name" value="Homeodomain-like"/>
    <property type="match status" value="1"/>
</dbReference>
<feature type="region of interest" description="Disordered" evidence="7">
    <location>
        <begin position="74"/>
        <end position="105"/>
    </location>
</feature>
<keyword evidence="3" id="KW-0805">Transcription regulation</keyword>
<dbReference type="SMART" id="SM00382">
    <property type="entry name" value="AAA"/>
    <property type="match status" value="1"/>
</dbReference>
<comment type="caution">
    <text evidence="9">The sequence shown here is derived from an EMBL/GenBank/DDBJ whole genome shotgun (WGS) entry which is preliminary data.</text>
</comment>
<dbReference type="SUPFAM" id="SSF52540">
    <property type="entry name" value="P-loop containing nucleoside triphosphate hydrolases"/>
    <property type="match status" value="1"/>
</dbReference>
<dbReference type="InterPro" id="IPR003018">
    <property type="entry name" value="GAF"/>
</dbReference>
<dbReference type="InterPro" id="IPR027417">
    <property type="entry name" value="P-loop_NTPase"/>
</dbReference>
<dbReference type="PANTHER" id="PTHR32071">
    <property type="entry name" value="TRANSCRIPTIONAL REGULATORY PROTEIN"/>
    <property type="match status" value="1"/>
</dbReference>
<protein>
    <submittedName>
        <fullName evidence="9">AAA family ATPase</fullName>
    </submittedName>
</protein>
<dbReference type="SMART" id="SM00065">
    <property type="entry name" value="GAF"/>
    <property type="match status" value="1"/>
</dbReference>
<feature type="coiled-coil region" evidence="6">
    <location>
        <begin position="351"/>
        <end position="382"/>
    </location>
</feature>
<proteinExistence type="predicted"/>
<dbReference type="PRINTS" id="PR01590">
    <property type="entry name" value="HTHFIS"/>
</dbReference>
<dbReference type="PROSITE" id="PS00676">
    <property type="entry name" value="SIGMA54_INTERACT_2"/>
    <property type="match status" value="1"/>
</dbReference>
<dbReference type="Pfam" id="PF25601">
    <property type="entry name" value="AAA_lid_14"/>
    <property type="match status" value="1"/>
</dbReference>
<reference evidence="9 10" key="1">
    <citation type="journal article" date="2019" name="Nat. Microbiol.">
        <title>Mediterranean grassland soil C-N compound turnover is dependent on rainfall and depth, and is mediated by genomically divergent microorganisms.</title>
        <authorList>
            <person name="Diamond S."/>
            <person name="Andeer P.F."/>
            <person name="Li Z."/>
            <person name="Crits-Christoph A."/>
            <person name="Burstein D."/>
            <person name="Anantharaman K."/>
            <person name="Lane K.R."/>
            <person name="Thomas B.C."/>
            <person name="Pan C."/>
            <person name="Northen T.R."/>
            <person name="Banfield J.F."/>
        </authorList>
    </citation>
    <scope>NUCLEOTIDE SEQUENCE [LARGE SCALE GENOMIC DNA]</scope>
    <source>
        <strain evidence="9">WS_9</strain>
    </source>
</reference>
<evidence type="ECO:0000256" key="2">
    <source>
        <dbReference type="ARBA" id="ARBA00022840"/>
    </source>
</evidence>
<dbReference type="PROSITE" id="PS00675">
    <property type="entry name" value="SIGMA54_INTERACT_1"/>
    <property type="match status" value="1"/>
</dbReference>
<dbReference type="InterPro" id="IPR025662">
    <property type="entry name" value="Sigma_54_int_dom_ATP-bd_1"/>
</dbReference>
<dbReference type="Gene3D" id="3.40.50.300">
    <property type="entry name" value="P-loop containing nucleotide triphosphate hydrolases"/>
    <property type="match status" value="1"/>
</dbReference>
<dbReference type="Pfam" id="PF00158">
    <property type="entry name" value="Sigma54_activat"/>
    <property type="match status" value="1"/>
</dbReference>
<dbReference type="AlphaFoldDB" id="A0A538TGK2"/>
<dbReference type="PROSITE" id="PS00688">
    <property type="entry name" value="SIGMA54_INTERACT_3"/>
    <property type="match status" value="1"/>
</dbReference>
<feature type="domain" description="Sigma-54 factor interaction" evidence="8">
    <location>
        <begin position="387"/>
        <end position="616"/>
    </location>
</feature>
<dbReference type="SUPFAM" id="SSF55781">
    <property type="entry name" value="GAF domain-like"/>
    <property type="match status" value="2"/>
</dbReference>
<evidence type="ECO:0000313" key="10">
    <source>
        <dbReference type="Proteomes" id="UP000317691"/>
    </source>
</evidence>
<dbReference type="InterPro" id="IPR058031">
    <property type="entry name" value="AAA_lid_NorR"/>
</dbReference>
<dbReference type="GO" id="GO:0005524">
    <property type="term" value="F:ATP binding"/>
    <property type="evidence" value="ECO:0007669"/>
    <property type="project" value="UniProtKB-KW"/>
</dbReference>
<dbReference type="PROSITE" id="PS50045">
    <property type="entry name" value="SIGMA54_INTERACT_4"/>
    <property type="match status" value="1"/>
</dbReference>
<sequence>MGLTAAPIDAQLVTGVLSEIAEIASETIELREVFDRVGTAVQRVIPFYKMGVVRIIDGSHVVLHAVTFTQPKPDGTCSGPKCSDAKSSDPMPVTMWSPRMRPHAGPTPRINDARKELDPSFPLDATALEGGMGSGMWEPFRAGNTFAGGVWLSSQTTNAFTDEHQEVLKPIAALLGSAVEHWKLWDIEQRRRDRLDRIEALLGMLAQSLDVREVFEPLSDGMKAILPHDMMCLTELDMGAKTIRISAIAGKTDNPAPTAAVPLTDAELARRNASEIIKDIPAEIPPDTERHRLIISSGMRSWLRVPVWISGQVQGGLSFFHREPSRYTWEDTEVAIRLADRVALMLSHLRLSDEARVAAEARERAERLEATVETLARELESRGGGRVIGISPSWKETLRAAQRVTASETTVLITGESGTGKEVISSLIHQGSPRSGKPFVAINCAALPETLLESELFGHEKGAFTGAIATKIGRMEQAAGGTLFLDEIAEMSPIVQAKFLRVLEQREFQRVGGSRTLKADVRVIAATNRDLTAAIANQTFREDLYYRLNVFQIHIAPLRERSEDILPLAEAFLEDLGRTMGRPAAGISKDARGWLLGYRWPGNVRELRNAIERAILMSDGGLITRDHLPAAVSRPTYGALRVLASPVSDGGRPVKISSISDGGIPSDGMNLEDVERDLVEKALGQAKGNKSRAARLLGLTRAQLYSRIEKYGVQ</sequence>
<dbReference type="GO" id="GO:0006355">
    <property type="term" value="P:regulation of DNA-templated transcription"/>
    <property type="evidence" value="ECO:0007669"/>
    <property type="project" value="InterPro"/>
</dbReference>
<evidence type="ECO:0000259" key="8">
    <source>
        <dbReference type="PROSITE" id="PS50045"/>
    </source>
</evidence>
<dbReference type="InterPro" id="IPR002078">
    <property type="entry name" value="Sigma_54_int"/>
</dbReference>
<evidence type="ECO:0000313" key="9">
    <source>
        <dbReference type="EMBL" id="TMQ62747.1"/>
    </source>
</evidence>
<evidence type="ECO:0000256" key="1">
    <source>
        <dbReference type="ARBA" id="ARBA00022741"/>
    </source>
</evidence>
<evidence type="ECO:0000256" key="4">
    <source>
        <dbReference type="ARBA" id="ARBA00023125"/>
    </source>
</evidence>
<keyword evidence="4" id="KW-0238">DNA-binding</keyword>